<dbReference type="Pfam" id="PF02687">
    <property type="entry name" value="FtsX"/>
    <property type="match status" value="1"/>
</dbReference>
<dbReference type="Proteomes" id="UP001623592">
    <property type="component" value="Unassembled WGS sequence"/>
</dbReference>
<feature type="domain" description="ABC3 transporter permease C-terminal" evidence="8">
    <location>
        <begin position="247"/>
        <end position="360"/>
    </location>
</feature>
<keyword evidence="3 7" id="KW-0812">Transmembrane</keyword>
<evidence type="ECO:0000256" key="7">
    <source>
        <dbReference type="SAM" id="Phobius"/>
    </source>
</evidence>
<evidence type="ECO:0000256" key="4">
    <source>
        <dbReference type="ARBA" id="ARBA00022989"/>
    </source>
</evidence>
<accession>A0ABW8TH05</accession>
<keyword evidence="4 7" id="KW-1133">Transmembrane helix</keyword>
<proteinExistence type="inferred from homology"/>
<reference evidence="9 10" key="1">
    <citation type="submission" date="2024-11" db="EMBL/GenBank/DDBJ databases">
        <authorList>
            <person name="Heng Y.C."/>
            <person name="Lim A.C.H."/>
            <person name="Lee J.K.Y."/>
            <person name="Kittelmann S."/>
        </authorList>
    </citation>
    <scope>NUCLEOTIDE SEQUENCE [LARGE SCALE GENOMIC DNA]</scope>
    <source>
        <strain evidence="9 10">WILCCON 0114</strain>
    </source>
</reference>
<feature type="transmembrane region" description="Helical" evidence="7">
    <location>
        <begin position="296"/>
        <end position="321"/>
    </location>
</feature>
<name>A0ABW8TH05_9CLOT</name>
<comment type="subcellular location">
    <subcellularLocation>
        <location evidence="1">Cell membrane</location>
        <topology evidence="1">Multi-pass membrane protein</topology>
    </subcellularLocation>
</comment>
<protein>
    <submittedName>
        <fullName evidence="9">ABC transporter permease</fullName>
    </submittedName>
</protein>
<dbReference type="RefSeq" id="WP_406786865.1">
    <property type="nucleotide sequence ID" value="NZ_JBJIAA010000005.1"/>
</dbReference>
<keyword evidence="5 7" id="KW-0472">Membrane</keyword>
<evidence type="ECO:0000313" key="9">
    <source>
        <dbReference type="EMBL" id="MFL0250199.1"/>
    </source>
</evidence>
<comment type="similarity">
    <text evidence="6">Belongs to the ABC-4 integral membrane protein family.</text>
</comment>
<evidence type="ECO:0000259" key="8">
    <source>
        <dbReference type="Pfam" id="PF02687"/>
    </source>
</evidence>
<comment type="caution">
    <text evidence="9">The sequence shown here is derived from an EMBL/GenBank/DDBJ whole genome shotgun (WGS) entry which is preliminary data.</text>
</comment>
<evidence type="ECO:0000256" key="3">
    <source>
        <dbReference type="ARBA" id="ARBA00022692"/>
    </source>
</evidence>
<evidence type="ECO:0000256" key="1">
    <source>
        <dbReference type="ARBA" id="ARBA00004651"/>
    </source>
</evidence>
<feature type="transmembrane region" description="Helical" evidence="7">
    <location>
        <begin position="20"/>
        <end position="40"/>
    </location>
</feature>
<evidence type="ECO:0000256" key="2">
    <source>
        <dbReference type="ARBA" id="ARBA00022475"/>
    </source>
</evidence>
<evidence type="ECO:0000256" key="5">
    <source>
        <dbReference type="ARBA" id="ARBA00023136"/>
    </source>
</evidence>
<dbReference type="PANTHER" id="PTHR30572:SF4">
    <property type="entry name" value="ABC TRANSPORTER PERMEASE YTRF"/>
    <property type="match status" value="1"/>
</dbReference>
<dbReference type="EMBL" id="JBJIAA010000005">
    <property type="protein sequence ID" value="MFL0250199.1"/>
    <property type="molecule type" value="Genomic_DNA"/>
</dbReference>
<dbReference type="PANTHER" id="PTHR30572">
    <property type="entry name" value="MEMBRANE COMPONENT OF TRANSPORTER-RELATED"/>
    <property type="match status" value="1"/>
</dbReference>
<sequence length="373" mass="42724">MRKPLSYGMYFKSHKKSSLAIMISIGLAILLIGAIQLYTFNMNDSDARNNEKYKYATLVYKNKKALDKAVIKKLENEASVERVVKVESFRYMIRSVFGTDADYEGFYADENDIKYMINKMGLKFDKGSYIKNGDKKILINENTARCKNASIGSFVGYDVRRDDYFPGKYKVNGILKGDNIVSFIAVDSKALEKENYMCFVFPKKGKMKEMNKYINSISKDGIKNSNYESLQKEEINNLNGFNTIFNLVIIIMIVVMSTVLGNSSYISYMRRRPEIGILKAMGYTKEKIVLRMVKEIAISSLFGFGFGYLALFVFAKIYNVLYLYPRGIALFLITWDLFPKLLSIPLFIAIFSIIPVSRLLEKVEPISIIERMG</sequence>
<evidence type="ECO:0000313" key="10">
    <source>
        <dbReference type="Proteomes" id="UP001623592"/>
    </source>
</evidence>
<feature type="transmembrane region" description="Helical" evidence="7">
    <location>
        <begin position="244"/>
        <end position="262"/>
    </location>
</feature>
<keyword evidence="10" id="KW-1185">Reference proteome</keyword>
<gene>
    <name evidence="9" type="ORF">ACJDT4_07165</name>
</gene>
<organism evidence="9 10">
    <name type="scientific">Clostridium neuense</name>
    <dbReference type="NCBI Taxonomy" id="1728934"/>
    <lineage>
        <taxon>Bacteria</taxon>
        <taxon>Bacillati</taxon>
        <taxon>Bacillota</taxon>
        <taxon>Clostridia</taxon>
        <taxon>Eubacteriales</taxon>
        <taxon>Clostridiaceae</taxon>
        <taxon>Clostridium</taxon>
    </lineage>
</organism>
<dbReference type="InterPro" id="IPR003838">
    <property type="entry name" value="ABC3_permease_C"/>
</dbReference>
<keyword evidence="2" id="KW-1003">Cell membrane</keyword>
<evidence type="ECO:0000256" key="6">
    <source>
        <dbReference type="ARBA" id="ARBA00038076"/>
    </source>
</evidence>
<dbReference type="InterPro" id="IPR050250">
    <property type="entry name" value="Macrolide_Exporter_MacB"/>
</dbReference>